<dbReference type="PANTHER" id="PTHR15020:SF50">
    <property type="entry name" value="UPF0659 PROTEIN YMR090W"/>
    <property type="match status" value="1"/>
</dbReference>
<name>A0AAN8A6I1_9PEZI</name>
<gene>
    <name evidence="3" type="ORF">LTR97_000376</name>
</gene>
<dbReference type="CDD" id="cd05243">
    <property type="entry name" value="SDR_a5"/>
    <property type="match status" value="1"/>
</dbReference>
<dbReference type="Pfam" id="PF13460">
    <property type="entry name" value="NAD_binding_10"/>
    <property type="match status" value="1"/>
</dbReference>
<dbReference type="AlphaFoldDB" id="A0AAN8A6I1"/>
<evidence type="ECO:0000313" key="3">
    <source>
        <dbReference type="EMBL" id="KAK5707838.1"/>
    </source>
</evidence>
<accession>A0AAN8A6I1</accession>
<evidence type="ECO:0000259" key="2">
    <source>
        <dbReference type="Pfam" id="PF13460"/>
    </source>
</evidence>
<dbReference type="InterPro" id="IPR016040">
    <property type="entry name" value="NAD(P)-bd_dom"/>
</dbReference>
<feature type="domain" description="NAD(P)-binding" evidence="2">
    <location>
        <begin position="2"/>
        <end position="194"/>
    </location>
</feature>
<proteinExistence type="inferred from homology"/>
<sequence>MLAAEGHNVHSIIRNTEQKADVEGLGGKPVIQSIEEASVDDMANTITQAQASTVIWAAGAGGGSPERTKAVDNEGAIKSMDATAKAGVKRYIIVSAIDVRDRENKPEPEWYNHVDRQRSDKVWSSIGAYMQAKLAADRSLVTQNDRRGLEYTIVRPGGLSNDPGKGKVAAGKVHLDTMISREDVASIVVECLKNDGTKNMAIDFVGGETAISKAIADAVEEKADTFAGRY</sequence>
<reference evidence="3" key="1">
    <citation type="submission" date="2023-08" db="EMBL/GenBank/DDBJ databases">
        <title>Black Yeasts Isolated from many extreme environments.</title>
        <authorList>
            <person name="Coleine C."/>
            <person name="Stajich J.E."/>
            <person name="Selbmann L."/>
        </authorList>
    </citation>
    <scope>NUCLEOTIDE SEQUENCE</scope>
    <source>
        <strain evidence="3">CCFEE 5810</strain>
    </source>
</reference>
<dbReference type="Gene3D" id="3.40.50.720">
    <property type="entry name" value="NAD(P)-binding Rossmann-like Domain"/>
    <property type="match status" value="1"/>
</dbReference>
<organism evidence="3 4">
    <name type="scientific">Elasticomyces elasticus</name>
    <dbReference type="NCBI Taxonomy" id="574655"/>
    <lineage>
        <taxon>Eukaryota</taxon>
        <taxon>Fungi</taxon>
        <taxon>Dikarya</taxon>
        <taxon>Ascomycota</taxon>
        <taxon>Pezizomycotina</taxon>
        <taxon>Dothideomycetes</taxon>
        <taxon>Dothideomycetidae</taxon>
        <taxon>Mycosphaerellales</taxon>
        <taxon>Teratosphaeriaceae</taxon>
        <taxon>Elasticomyces</taxon>
    </lineage>
</organism>
<evidence type="ECO:0000256" key="1">
    <source>
        <dbReference type="ARBA" id="ARBA00038376"/>
    </source>
</evidence>
<evidence type="ECO:0000313" key="4">
    <source>
        <dbReference type="Proteomes" id="UP001310594"/>
    </source>
</evidence>
<dbReference type="Proteomes" id="UP001310594">
    <property type="component" value="Unassembled WGS sequence"/>
</dbReference>
<dbReference type="PANTHER" id="PTHR15020">
    <property type="entry name" value="FLAVIN REDUCTASE-RELATED"/>
    <property type="match status" value="1"/>
</dbReference>
<dbReference type="InterPro" id="IPR036291">
    <property type="entry name" value="NAD(P)-bd_dom_sf"/>
</dbReference>
<comment type="caution">
    <text evidence="3">The sequence shown here is derived from an EMBL/GenBank/DDBJ whole genome shotgun (WGS) entry which is preliminary data.</text>
</comment>
<dbReference type="EMBL" id="JAVRQU010000001">
    <property type="protein sequence ID" value="KAK5707838.1"/>
    <property type="molecule type" value="Genomic_DNA"/>
</dbReference>
<protein>
    <recommendedName>
        <fullName evidence="2">NAD(P)-binding domain-containing protein</fullName>
    </recommendedName>
</protein>
<dbReference type="SUPFAM" id="SSF51735">
    <property type="entry name" value="NAD(P)-binding Rossmann-fold domains"/>
    <property type="match status" value="1"/>
</dbReference>
<comment type="similarity">
    <text evidence="1">Belongs to the avfA family.</text>
</comment>